<accession>A0A6C0JNB3</accession>
<protein>
    <submittedName>
        <fullName evidence="1">Uncharacterized protein</fullName>
    </submittedName>
</protein>
<proteinExistence type="predicted"/>
<evidence type="ECO:0000313" key="1">
    <source>
        <dbReference type="EMBL" id="QHU05368.1"/>
    </source>
</evidence>
<organism evidence="1">
    <name type="scientific">viral metagenome</name>
    <dbReference type="NCBI Taxonomy" id="1070528"/>
    <lineage>
        <taxon>unclassified sequences</taxon>
        <taxon>metagenomes</taxon>
        <taxon>organismal metagenomes</taxon>
    </lineage>
</organism>
<name>A0A6C0JNB3_9ZZZZ</name>
<reference evidence="1" key="1">
    <citation type="journal article" date="2020" name="Nature">
        <title>Giant virus diversity and host interactions through global metagenomics.</title>
        <authorList>
            <person name="Schulz F."/>
            <person name="Roux S."/>
            <person name="Paez-Espino D."/>
            <person name="Jungbluth S."/>
            <person name="Walsh D.A."/>
            <person name="Denef V.J."/>
            <person name="McMahon K.D."/>
            <person name="Konstantinidis K.T."/>
            <person name="Eloe-Fadrosh E.A."/>
            <person name="Kyrpides N.C."/>
            <person name="Woyke T."/>
        </authorList>
    </citation>
    <scope>NUCLEOTIDE SEQUENCE</scope>
    <source>
        <strain evidence="1">GVMAG-M-3300027734-16</strain>
    </source>
</reference>
<dbReference type="EMBL" id="MN740412">
    <property type="protein sequence ID" value="QHU05368.1"/>
    <property type="molecule type" value="Genomic_DNA"/>
</dbReference>
<dbReference type="AlphaFoldDB" id="A0A6C0JNB3"/>
<sequence>MFNIVPALLVTAVYIGFRVYATRDRRVSQSLLKEAAVFALCTHIVMYLYRRFWLREGMQSTFGETCPNGSIKVTDPANSKQTTCIPNPGGVATYKPALGETQIPMGKN</sequence>